<name>A0A9D1LPY6_9FIRM</name>
<feature type="chain" id="PRO_5038395372" evidence="2">
    <location>
        <begin position="29"/>
        <end position="560"/>
    </location>
</feature>
<dbReference type="AlphaFoldDB" id="A0A9D1LPY6"/>
<protein>
    <submittedName>
        <fullName evidence="3">Extracellular solute-binding protein</fullName>
    </submittedName>
</protein>
<dbReference type="PANTHER" id="PTHR43649:SF33">
    <property type="entry name" value="POLYGALACTURONAN_RHAMNOGALACTURONAN-BINDING PROTEIN YTCQ"/>
    <property type="match status" value="1"/>
</dbReference>
<dbReference type="PROSITE" id="PS51257">
    <property type="entry name" value="PROKAR_LIPOPROTEIN"/>
    <property type="match status" value="1"/>
</dbReference>
<dbReference type="Proteomes" id="UP000824123">
    <property type="component" value="Unassembled WGS sequence"/>
</dbReference>
<reference evidence="3" key="1">
    <citation type="submission" date="2020-10" db="EMBL/GenBank/DDBJ databases">
        <authorList>
            <person name="Gilroy R."/>
        </authorList>
    </citation>
    <scope>NUCLEOTIDE SEQUENCE</scope>
    <source>
        <strain evidence="3">ChiSxjej2B14-8506</strain>
    </source>
</reference>
<dbReference type="PANTHER" id="PTHR43649">
    <property type="entry name" value="ARABINOSE-BINDING PROTEIN-RELATED"/>
    <property type="match status" value="1"/>
</dbReference>
<comment type="caution">
    <text evidence="3">The sequence shown here is derived from an EMBL/GenBank/DDBJ whole genome shotgun (WGS) entry which is preliminary data.</text>
</comment>
<proteinExistence type="predicted"/>
<evidence type="ECO:0000256" key="2">
    <source>
        <dbReference type="SAM" id="SignalP"/>
    </source>
</evidence>
<feature type="signal peptide" evidence="2">
    <location>
        <begin position="1"/>
        <end position="28"/>
    </location>
</feature>
<dbReference type="Gene3D" id="3.40.190.10">
    <property type="entry name" value="Periplasmic binding protein-like II"/>
    <property type="match status" value="2"/>
</dbReference>
<gene>
    <name evidence="3" type="ORF">IAC59_01410</name>
</gene>
<dbReference type="SUPFAM" id="SSF53850">
    <property type="entry name" value="Periplasmic binding protein-like II"/>
    <property type="match status" value="1"/>
</dbReference>
<accession>A0A9D1LPY6</accession>
<organism evidence="3 4">
    <name type="scientific">Candidatus Fimadaptatus faecigallinarum</name>
    <dbReference type="NCBI Taxonomy" id="2840814"/>
    <lineage>
        <taxon>Bacteria</taxon>
        <taxon>Bacillati</taxon>
        <taxon>Bacillota</taxon>
        <taxon>Clostridia</taxon>
        <taxon>Eubacteriales</taxon>
        <taxon>Candidatus Fimadaptatus</taxon>
    </lineage>
</organism>
<sequence>MKHIFLKKMLGLTMALVLMLSCANVALAWEPEWEHDEDLSAYKLCENFGDITLTLAVTDHASISDWDTNEFILWLEEVTNADLQFELLPYESRAEKLGLLLNSGDYPDIFLSCGMTDAMISRFGVDEQLFLPLNDLIKEHGNFVNRIFENYPGSEGLITQLDGNIYSLPVVNECYHCTIPTKFWINQTWLDNLGLEMPTTLDELYNVLVAFRDNDPNGNGEQDEIPMAGDYADGWYTNPELPIMNAFTYYNLDLDKTATSGASAFGMYLEDGTITVPFAKEEFKEGVQYMAKLVSEGLIYEGSFTQDLAALTQICESGRLGASAGGYILFANLGSDMYKQYRAVMPVAGPDGHTSIQAFPYDSVAGHGFVIAADTEYPVESFMIGDIMYSYAATMRGYYGVYGEQWTDADEGAVGINGKPAMFKLLVPWQESEPQKYCVLQMTTSYRDADFRLGEPSDPSLDLYSGDALETLLYQVTQEYEPYIDISKSIPPLKFTDDENEQMSIIKTNLSNTIKEGMFAFFNGTKTIENDYDAWLADLEAQGLSTLMEIYQSAYDAQYK</sequence>
<keyword evidence="1 2" id="KW-0732">Signal</keyword>
<evidence type="ECO:0000313" key="4">
    <source>
        <dbReference type="Proteomes" id="UP000824123"/>
    </source>
</evidence>
<evidence type="ECO:0000256" key="1">
    <source>
        <dbReference type="ARBA" id="ARBA00022729"/>
    </source>
</evidence>
<dbReference type="EMBL" id="DVNK01000010">
    <property type="protein sequence ID" value="HIU45901.1"/>
    <property type="molecule type" value="Genomic_DNA"/>
</dbReference>
<dbReference type="InterPro" id="IPR050490">
    <property type="entry name" value="Bact_solute-bd_prot1"/>
</dbReference>
<reference evidence="3" key="2">
    <citation type="journal article" date="2021" name="PeerJ">
        <title>Extensive microbial diversity within the chicken gut microbiome revealed by metagenomics and culture.</title>
        <authorList>
            <person name="Gilroy R."/>
            <person name="Ravi A."/>
            <person name="Getino M."/>
            <person name="Pursley I."/>
            <person name="Horton D.L."/>
            <person name="Alikhan N.F."/>
            <person name="Baker D."/>
            <person name="Gharbi K."/>
            <person name="Hall N."/>
            <person name="Watson M."/>
            <person name="Adriaenssens E.M."/>
            <person name="Foster-Nyarko E."/>
            <person name="Jarju S."/>
            <person name="Secka A."/>
            <person name="Antonio M."/>
            <person name="Oren A."/>
            <person name="Chaudhuri R.R."/>
            <person name="La Ragione R."/>
            <person name="Hildebrand F."/>
            <person name="Pallen M.J."/>
        </authorList>
    </citation>
    <scope>NUCLEOTIDE SEQUENCE</scope>
    <source>
        <strain evidence="3">ChiSxjej2B14-8506</strain>
    </source>
</reference>
<evidence type="ECO:0000313" key="3">
    <source>
        <dbReference type="EMBL" id="HIU45901.1"/>
    </source>
</evidence>